<dbReference type="EMBL" id="GISG01025137">
    <property type="protein sequence ID" value="MBA4619395.1"/>
    <property type="molecule type" value="Transcribed_RNA"/>
</dbReference>
<evidence type="ECO:0000313" key="1">
    <source>
        <dbReference type="EMBL" id="MBA4619395.1"/>
    </source>
</evidence>
<proteinExistence type="predicted"/>
<sequence length="99" mass="10173">MFFAFMSWHLSQHGPTHTFEDGGGGGGVGGAGASGGVGGAGAGALAGEVPESLASLKLLVLSRKKKSNGEKKARLESHNFRQKRTQSGECAVYLVIELS</sequence>
<name>A0A7C8YJ31_OPUST</name>
<reference evidence="1" key="1">
    <citation type="journal article" date="2013" name="J. Plant Res.">
        <title>Effect of fungi and light on seed germination of three Opuntia species from semiarid lands of central Mexico.</title>
        <authorList>
            <person name="Delgado-Sanchez P."/>
            <person name="Jimenez-Bremont J.F."/>
            <person name="Guerrero-Gonzalez Mde L."/>
            <person name="Flores J."/>
        </authorList>
    </citation>
    <scope>NUCLEOTIDE SEQUENCE</scope>
    <source>
        <tissue evidence="1">Cladode</tissue>
    </source>
</reference>
<organism evidence="1">
    <name type="scientific">Opuntia streptacantha</name>
    <name type="common">Prickly pear cactus</name>
    <name type="synonym">Opuntia cardona</name>
    <dbReference type="NCBI Taxonomy" id="393608"/>
    <lineage>
        <taxon>Eukaryota</taxon>
        <taxon>Viridiplantae</taxon>
        <taxon>Streptophyta</taxon>
        <taxon>Embryophyta</taxon>
        <taxon>Tracheophyta</taxon>
        <taxon>Spermatophyta</taxon>
        <taxon>Magnoliopsida</taxon>
        <taxon>eudicotyledons</taxon>
        <taxon>Gunneridae</taxon>
        <taxon>Pentapetalae</taxon>
        <taxon>Caryophyllales</taxon>
        <taxon>Cactineae</taxon>
        <taxon>Cactaceae</taxon>
        <taxon>Opuntioideae</taxon>
        <taxon>Opuntia</taxon>
    </lineage>
</organism>
<dbReference type="AlphaFoldDB" id="A0A7C8YJ31"/>
<accession>A0A7C8YJ31</accession>
<protein>
    <submittedName>
        <fullName evidence="1">Uncharacterized protein</fullName>
    </submittedName>
</protein>
<reference evidence="1" key="2">
    <citation type="submission" date="2020-07" db="EMBL/GenBank/DDBJ databases">
        <authorList>
            <person name="Vera ALvarez R."/>
            <person name="Arias-Moreno D.M."/>
            <person name="Jimenez-Jacinto V."/>
            <person name="Jimenez-Bremont J.F."/>
            <person name="Swaminathan K."/>
            <person name="Moose S.P."/>
            <person name="Guerrero-Gonzalez M.L."/>
            <person name="Marino-Ramirez L."/>
            <person name="Landsman D."/>
            <person name="Rodriguez-Kessler M."/>
            <person name="Delgado-Sanchez P."/>
        </authorList>
    </citation>
    <scope>NUCLEOTIDE SEQUENCE</scope>
    <source>
        <tissue evidence="1">Cladode</tissue>
    </source>
</reference>